<feature type="compositionally biased region" description="Basic and acidic residues" evidence="1">
    <location>
        <begin position="18"/>
        <end position="33"/>
    </location>
</feature>
<sequence>MNGHMNITAPTYNTRPFYEQRARPSVVESRDSGRAASPIALPEPDRDTYVAQPNHNHEGGPSIRVDASPVKVIKAAFEDAFAGDLKFNGDFAYFKLFDSGADASLNPCLRLKGLGSIGLPLNELQIDAIKKCCYADGVTGENVWHFPGHDIEFRNPAWNTWFDDKMVAPLKKALGVSASPTTAIFDRLTIRGPQTEYDLISIPKKLQNLIFLIDRGQQDSANERFLHPRQFASFSVILPSPHTGGDMVFNCRDEAIEVFHTADHSEISTMLVGGYSSIGRVRKPIGSGYVVSLDYALVCLSDGPVPCLPTFKLATYVLSNAFYLWRQAVDNCPPRANSEEGYAETSAAPDILMCLLKRKCKSSSSGLQTTLLHFLDRRIIALMEPLARMYGFDLHLARPKFKQTAQLGEGSKRYNDSDDESTAGSEDLNPDHYTMPDSEETECCIKLGKEVYTLDGQPVKMNGPLIESIEQIVDFDDHQWLFINGSVLEAECSQHCVGYDDGIGLTYTWKSKAMIITPSRNPSLGITFESLETNGTKKRSGEADSTSFSNAKKPRVC</sequence>
<dbReference type="EMBL" id="JBAHYK010000800">
    <property type="protein sequence ID" value="KAL0571218.1"/>
    <property type="molecule type" value="Genomic_DNA"/>
</dbReference>
<organism evidence="2 3">
    <name type="scientific">Marasmius crinis-equi</name>
    <dbReference type="NCBI Taxonomy" id="585013"/>
    <lineage>
        <taxon>Eukaryota</taxon>
        <taxon>Fungi</taxon>
        <taxon>Dikarya</taxon>
        <taxon>Basidiomycota</taxon>
        <taxon>Agaricomycotina</taxon>
        <taxon>Agaricomycetes</taxon>
        <taxon>Agaricomycetidae</taxon>
        <taxon>Agaricales</taxon>
        <taxon>Marasmiineae</taxon>
        <taxon>Marasmiaceae</taxon>
        <taxon>Marasmius</taxon>
    </lineage>
</organism>
<feature type="region of interest" description="Disordered" evidence="1">
    <location>
        <begin position="535"/>
        <end position="557"/>
    </location>
</feature>
<accession>A0ABR3F7U6</accession>
<evidence type="ECO:0000313" key="2">
    <source>
        <dbReference type="EMBL" id="KAL0571218.1"/>
    </source>
</evidence>
<keyword evidence="3" id="KW-1185">Reference proteome</keyword>
<evidence type="ECO:0000313" key="3">
    <source>
        <dbReference type="Proteomes" id="UP001465976"/>
    </source>
</evidence>
<comment type="caution">
    <text evidence="2">The sequence shown here is derived from an EMBL/GenBank/DDBJ whole genome shotgun (WGS) entry which is preliminary data.</text>
</comment>
<name>A0ABR3F7U6_9AGAR</name>
<reference evidence="2 3" key="1">
    <citation type="submission" date="2024-02" db="EMBL/GenBank/DDBJ databases">
        <title>A draft genome for the cacao thread blight pathogen Marasmius crinis-equi.</title>
        <authorList>
            <person name="Cohen S.P."/>
            <person name="Baruah I.K."/>
            <person name="Amoako-Attah I."/>
            <person name="Bukari Y."/>
            <person name="Meinhardt L.W."/>
            <person name="Bailey B.A."/>
        </authorList>
    </citation>
    <scope>NUCLEOTIDE SEQUENCE [LARGE SCALE GENOMIC DNA]</scope>
    <source>
        <strain evidence="2 3">GH-76</strain>
    </source>
</reference>
<feature type="region of interest" description="Disordered" evidence="1">
    <location>
        <begin position="407"/>
        <end position="437"/>
    </location>
</feature>
<proteinExistence type="predicted"/>
<evidence type="ECO:0008006" key="4">
    <source>
        <dbReference type="Google" id="ProtNLM"/>
    </source>
</evidence>
<dbReference type="Proteomes" id="UP001465976">
    <property type="component" value="Unassembled WGS sequence"/>
</dbReference>
<feature type="region of interest" description="Disordered" evidence="1">
    <location>
        <begin position="18"/>
        <end position="47"/>
    </location>
</feature>
<protein>
    <recommendedName>
        <fullName evidence="4">Peptidase A2 domain-containing protein</fullName>
    </recommendedName>
</protein>
<gene>
    <name evidence="2" type="ORF">V5O48_010741</name>
</gene>
<evidence type="ECO:0000256" key="1">
    <source>
        <dbReference type="SAM" id="MobiDB-lite"/>
    </source>
</evidence>